<organism evidence="2 3">
    <name type="scientific">Bittarella massiliensis</name>
    <name type="common">ex Durand et al. 2017</name>
    <dbReference type="NCBI Taxonomy" id="1720313"/>
    <lineage>
        <taxon>Bacteria</taxon>
        <taxon>Bacillati</taxon>
        <taxon>Bacillota</taxon>
        <taxon>Clostridia</taxon>
        <taxon>Eubacteriales</taxon>
        <taxon>Oscillospiraceae</taxon>
        <taxon>Bittarella (ex Durand et al. 2017)</taxon>
    </lineage>
</organism>
<proteinExistence type="predicted"/>
<gene>
    <name evidence="2" type="ORF">GT747_08140</name>
</gene>
<keyword evidence="3" id="KW-1185">Reference proteome</keyword>
<feature type="region of interest" description="Disordered" evidence="1">
    <location>
        <begin position="164"/>
        <end position="186"/>
    </location>
</feature>
<dbReference type="Pfam" id="PF06854">
    <property type="entry name" value="Phage_Gp15"/>
    <property type="match status" value="1"/>
</dbReference>
<dbReference type="Proteomes" id="UP000474718">
    <property type="component" value="Unassembled WGS sequence"/>
</dbReference>
<reference evidence="2 3" key="1">
    <citation type="journal article" date="2019" name="Nat. Med.">
        <title>A library of human gut bacterial isolates paired with longitudinal multiomics data enables mechanistic microbiome research.</title>
        <authorList>
            <person name="Poyet M."/>
            <person name="Groussin M."/>
            <person name="Gibbons S.M."/>
            <person name="Avila-Pacheco J."/>
            <person name="Jiang X."/>
            <person name="Kearney S.M."/>
            <person name="Perrotta A.R."/>
            <person name="Berdy B."/>
            <person name="Zhao S."/>
            <person name="Lieberman T.D."/>
            <person name="Swanson P.K."/>
            <person name="Smith M."/>
            <person name="Roesemann S."/>
            <person name="Alexander J.E."/>
            <person name="Rich S.A."/>
            <person name="Livny J."/>
            <person name="Vlamakis H."/>
            <person name="Clish C."/>
            <person name="Bullock K."/>
            <person name="Deik A."/>
            <person name="Scott J."/>
            <person name="Pierce K.A."/>
            <person name="Xavier R.J."/>
            <person name="Alm E.J."/>
        </authorList>
    </citation>
    <scope>NUCLEOTIDE SEQUENCE [LARGE SCALE GENOMIC DNA]</scope>
    <source>
        <strain evidence="2 3">BIOML-A2</strain>
    </source>
</reference>
<evidence type="ECO:0000256" key="1">
    <source>
        <dbReference type="SAM" id="MobiDB-lite"/>
    </source>
</evidence>
<dbReference type="InterPro" id="IPR009660">
    <property type="entry name" value="Phage_A500_Gp15"/>
</dbReference>
<evidence type="ECO:0008006" key="4">
    <source>
        <dbReference type="Google" id="ProtNLM"/>
    </source>
</evidence>
<sequence>MYNFLLDPLPDEFEGYLIRTDYRIGIQISQILGDPECDEVERLVLASQLLFGAGVPDYETAIRGLQWFVAGGEEDKPTEEEEGENINYFSFDADAGRIYSGFRRAYGIDIDRERMHWFRFLRLFGDLGECAYTQVIDFRTADLSKMDKDTRAAYMKMRRKFALPQPKDPDEEKFMAALNGGDGNGE</sequence>
<name>A0ABW9WW17_9FIRM</name>
<dbReference type="RefSeq" id="WP_161213458.1">
    <property type="nucleotide sequence ID" value="NZ_WWVX01000005.1"/>
</dbReference>
<protein>
    <recommendedName>
        <fullName evidence="4">Bacteriophage Gp15 protein</fullName>
    </recommendedName>
</protein>
<dbReference type="EMBL" id="WWVX01000005">
    <property type="protein sequence ID" value="MZL69723.1"/>
    <property type="molecule type" value="Genomic_DNA"/>
</dbReference>
<comment type="caution">
    <text evidence="2">The sequence shown here is derived from an EMBL/GenBank/DDBJ whole genome shotgun (WGS) entry which is preliminary data.</text>
</comment>
<evidence type="ECO:0000313" key="3">
    <source>
        <dbReference type="Proteomes" id="UP000474718"/>
    </source>
</evidence>
<accession>A0ABW9WW17</accession>
<evidence type="ECO:0000313" key="2">
    <source>
        <dbReference type="EMBL" id="MZL69723.1"/>
    </source>
</evidence>